<dbReference type="Gene3D" id="3.50.50.60">
    <property type="entry name" value="FAD/NAD(P)-binding domain"/>
    <property type="match status" value="1"/>
</dbReference>
<protein>
    <submittedName>
        <fullName evidence="4">FAD-dependent monooxygenase</fullName>
    </submittedName>
</protein>
<reference evidence="5" key="1">
    <citation type="journal article" date="2019" name="Int. J. Syst. Evol. Microbiol.">
        <title>The Global Catalogue of Microorganisms (GCM) 10K type strain sequencing project: providing services to taxonomists for standard genome sequencing and annotation.</title>
        <authorList>
            <consortium name="The Broad Institute Genomics Platform"/>
            <consortium name="The Broad Institute Genome Sequencing Center for Infectious Disease"/>
            <person name="Wu L."/>
            <person name="Ma J."/>
        </authorList>
    </citation>
    <scope>NUCLEOTIDE SEQUENCE [LARGE SCALE GENOMIC DNA]</scope>
    <source>
        <strain evidence="5">JCM 16702</strain>
    </source>
</reference>
<dbReference type="Proteomes" id="UP001500683">
    <property type="component" value="Unassembled WGS sequence"/>
</dbReference>
<dbReference type="SUPFAM" id="SSF51905">
    <property type="entry name" value="FAD/NAD(P)-binding domain"/>
    <property type="match status" value="1"/>
</dbReference>
<keyword evidence="1" id="KW-0560">Oxidoreductase</keyword>
<keyword evidence="2 4" id="KW-0503">Monooxygenase</keyword>
<sequence>MVVGGGIGGLAAAVALCRRGWQVEVCERAAEFTEIGAGLTLWPNALRALETLELAGRVREIGAVENAGGVRGRSGRWLSRVDNAEIERRFGFPVLMVHRADLVRVLADALPREALRPSTTVTGVRDDGDAVVVEHDAGDLRADLVIGADGLHSTVRRLRWPTARAPRYAGFTAWRMIAAPLPEPIADGAVTWGRGELFGFTSMTGGRTYCFASASVPPDGAAPDGEAAELRRRFAQWPDPIPRLLAAVPVDGVLRHDVYDLPPLPGYVTGRIALLGDAAHAMTPNLGQGACQALEDAVVLAACLDQTPDIGSALVRYDRRRRPRTQRVARRSARMGALSLAAWPPAATARNLVARLAPGAATVRTMAPILGWRP</sequence>
<dbReference type="InterPro" id="IPR050493">
    <property type="entry name" value="FAD-dep_Monooxygenase_BioMet"/>
</dbReference>
<accession>A0ABP7V226</accession>
<dbReference type="InterPro" id="IPR036188">
    <property type="entry name" value="FAD/NAD-bd_sf"/>
</dbReference>
<feature type="domain" description="FAD-binding" evidence="3">
    <location>
        <begin position="267"/>
        <end position="332"/>
    </location>
</feature>
<dbReference type="PRINTS" id="PR00420">
    <property type="entry name" value="RNGMNOXGNASE"/>
</dbReference>
<dbReference type="PANTHER" id="PTHR13789:SF309">
    <property type="entry name" value="PUTATIVE (AFU_ORTHOLOGUE AFUA_6G14510)-RELATED"/>
    <property type="match status" value="1"/>
</dbReference>
<evidence type="ECO:0000256" key="1">
    <source>
        <dbReference type="ARBA" id="ARBA00023002"/>
    </source>
</evidence>
<dbReference type="Pfam" id="PF01494">
    <property type="entry name" value="FAD_binding_3"/>
    <property type="match status" value="2"/>
</dbReference>
<feature type="domain" description="FAD-binding" evidence="3">
    <location>
        <begin position="2"/>
        <end position="157"/>
    </location>
</feature>
<evidence type="ECO:0000259" key="3">
    <source>
        <dbReference type="Pfam" id="PF01494"/>
    </source>
</evidence>
<comment type="caution">
    <text evidence="4">The sequence shown here is derived from an EMBL/GenBank/DDBJ whole genome shotgun (WGS) entry which is preliminary data.</text>
</comment>
<name>A0ABP7V226_9ACTN</name>
<organism evidence="4 5">
    <name type="scientific">Actinomadura miaoliensis</name>
    <dbReference type="NCBI Taxonomy" id="430685"/>
    <lineage>
        <taxon>Bacteria</taxon>
        <taxon>Bacillati</taxon>
        <taxon>Actinomycetota</taxon>
        <taxon>Actinomycetes</taxon>
        <taxon>Streptosporangiales</taxon>
        <taxon>Thermomonosporaceae</taxon>
        <taxon>Actinomadura</taxon>
    </lineage>
</organism>
<evidence type="ECO:0000313" key="5">
    <source>
        <dbReference type="Proteomes" id="UP001500683"/>
    </source>
</evidence>
<evidence type="ECO:0000313" key="4">
    <source>
        <dbReference type="EMBL" id="GAA4057123.1"/>
    </source>
</evidence>
<evidence type="ECO:0000256" key="2">
    <source>
        <dbReference type="ARBA" id="ARBA00023033"/>
    </source>
</evidence>
<dbReference type="InterPro" id="IPR002938">
    <property type="entry name" value="FAD-bd"/>
</dbReference>
<dbReference type="GO" id="GO:0004497">
    <property type="term" value="F:monooxygenase activity"/>
    <property type="evidence" value="ECO:0007669"/>
    <property type="project" value="UniProtKB-KW"/>
</dbReference>
<keyword evidence="5" id="KW-1185">Reference proteome</keyword>
<proteinExistence type="predicted"/>
<gene>
    <name evidence="4" type="ORF">GCM10022214_06210</name>
</gene>
<dbReference type="EMBL" id="BAAAZG010000001">
    <property type="protein sequence ID" value="GAA4057123.1"/>
    <property type="molecule type" value="Genomic_DNA"/>
</dbReference>
<dbReference type="PANTHER" id="PTHR13789">
    <property type="entry name" value="MONOOXYGENASE"/>
    <property type="match status" value="1"/>
</dbReference>